<comment type="caution">
    <text evidence="5">The sequence shown here is derived from an EMBL/GenBank/DDBJ whole genome shotgun (WGS) entry which is preliminary data.</text>
</comment>
<proteinExistence type="inferred from homology"/>
<dbReference type="EMBL" id="SKBQ01000001">
    <property type="protein sequence ID" value="TPX15675.1"/>
    <property type="molecule type" value="Genomic_DNA"/>
</dbReference>
<keyword evidence="6" id="KW-1185">Reference proteome</keyword>
<feature type="compositionally biased region" description="Basic and acidic residues" evidence="3">
    <location>
        <begin position="317"/>
        <end position="331"/>
    </location>
</feature>
<dbReference type="GeneID" id="41967456"/>
<evidence type="ECO:0000313" key="6">
    <source>
        <dbReference type="Proteomes" id="UP000319257"/>
    </source>
</evidence>
<dbReference type="InterPro" id="IPR032054">
    <property type="entry name" value="Cdt1_C"/>
</dbReference>
<name>A0A507AY19_9PEZI</name>
<dbReference type="Pfam" id="PF16679">
    <property type="entry name" value="CDT1_C"/>
    <property type="match status" value="1"/>
</dbReference>
<dbReference type="AlphaFoldDB" id="A0A507AY19"/>
<feature type="domain" description="DNA replication factor Cdt1 C-terminal" evidence="4">
    <location>
        <begin position="356"/>
        <end position="457"/>
    </location>
</feature>
<dbReference type="Gene3D" id="1.10.10.1420">
    <property type="entry name" value="DNA replication factor Cdt1, C-terminal WH domain"/>
    <property type="match status" value="1"/>
</dbReference>
<feature type="region of interest" description="Disordered" evidence="3">
    <location>
        <begin position="65"/>
        <end position="129"/>
    </location>
</feature>
<dbReference type="InParanoid" id="A0A507AY19"/>
<dbReference type="Pfam" id="PF26121">
    <property type="entry name" value="HTH_CDT1"/>
    <property type="match status" value="1"/>
</dbReference>
<dbReference type="Proteomes" id="UP000319257">
    <property type="component" value="Unassembled WGS sequence"/>
</dbReference>
<protein>
    <recommendedName>
        <fullName evidence="4">DNA replication factor Cdt1 C-terminal domain-containing protein</fullName>
    </recommendedName>
</protein>
<sequence length="484" mass="52280">MPGAIIRRSRSSRVGPATKPISATAGINKFTRISKRSNVGKDVVEKIVAEKIAETAIEVTTPTVAPAAPPVAAPSKKRKAEDESSEQPQTTRAGKRSCRQPLGSVPEAHQQLPRTPTQTKPQSSRPGVDLTAAQQAGALFERLNLQSPSSTRTWRADSTPFPQELTDLINLQGAFLKTVSIHYAHNGSNVPIDVKMVCPGIAQAWGKRRVTLDDVCRCIGVMGAESPFYVSDYGRGKVCLELHRPGVHAGPLPEERLNRVFEEQLRRAWAARSSSDARQFVAGLPRALVKKSAASLAKPPALAKGQRTLEELKHGIALKKQEKEAKEEAKKAASSSSSSSSSTSPAALNPDGTKMSLLDRIRLRQLQQSQLEATGPSAAELERRAALQRADDVAAVVTMLSRATAVGQKRVSFTMGAVLTKLKDSLRLPISREEGAACVRTLAREIAPEWLKIVTIGNRENVVVLTEFTPSKATIQERVQKVGC</sequence>
<dbReference type="InterPro" id="IPR038090">
    <property type="entry name" value="Cdt1_C_WH_dom_sf"/>
</dbReference>
<feature type="compositionally biased region" description="Polar residues" evidence="3">
    <location>
        <begin position="112"/>
        <end position="125"/>
    </location>
</feature>
<keyword evidence="2" id="KW-0131">Cell cycle</keyword>
<evidence type="ECO:0000256" key="1">
    <source>
        <dbReference type="ARBA" id="ARBA00008356"/>
    </source>
</evidence>
<evidence type="ECO:0000256" key="2">
    <source>
        <dbReference type="ARBA" id="ARBA00023306"/>
    </source>
</evidence>
<feature type="region of interest" description="Disordered" evidence="3">
    <location>
        <begin position="1"/>
        <end position="20"/>
    </location>
</feature>
<feature type="region of interest" description="Disordered" evidence="3">
    <location>
        <begin position="317"/>
        <end position="352"/>
    </location>
</feature>
<organism evidence="5 6">
    <name type="scientific">Thyridium curvatum</name>
    <dbReference type="NCBI Taxonomy" id="1093900"/>
    <lineage>
        <taxon>Eukaryota</taxon>
        <taxon>Fungi</taxon>
        <taxon>Dikarya</taxon>
        <taxon>Ascomycota</taxon>
        <taxon>Pezizomycotina</taxon>
        <taxon>Sordariomycetes</taxon>
        <taxon>Sordariomycetidae</taxon>
        <taxon>Thyridiales</taxon>
        <taxon>Thyridiaceae</taxon>
        <taxon>Thyridium</taxon>
    </lineage>
</organism>
<evidence type="ECO:0000313" key="5">
    <source>
        <dbReference type="EMBL" id="TPX15675.1"/>
    </source>
</evidence>
<feature type="compositionally biased region" description="Low complexity" evidence="3">
    <location>
        <begin position="332"/>
        <end position="342"/>
    </location>
</feature>
<evidence type="ECO:0000256" key="3">
    <source>
        <dbReference type="SAM" id="MobiDB-lite"/>
    </source>
</evidence>
<dbReference type="STRING" id="1093900.A0A507AY19"/>
<comment type="similarity">
    <text evidence="1">Belongs to the Cdt1 family.</text>
</comment>
<reference evidence="5 6" key="1">
    <citation type="submission" date="2019-06" db="EMBL/GenBank/DDBJ databases">
        <title>Draft genome sequence of the filamentous fungus Phialemoniopsis curvata isolated from diesel fuel.</title>
        <authorList>
            <person name="Varaljay V.A."/>
            <person name="Lyon W.J."/>
            <person name="Crouch A.L."/>
            <person name="Drake C.E."/>
            <person name="Hollomon J.M."/>
            <person name="Nadeau L.J."/>
            <person name="Nunn H.S."/>
            <person name="Stevenson B.S."/>
            <person name="Bojanowski C.L."/>
            <person name="Crookes-Goodson W.J."/>
        </authorList>
    </citation>
    <scope>NUCLEOTIDE SEQUENCE [LARGE SCALE GENOMIC DNA]</scope>
    <source>
        <strain evidence="5 6">D216</strain>
    </source>
</reference>
<evidence type="ECO:0000259" key="4">
    <source>
        <dbReference type="Pfam" id="PF16679"/>
    </source>
</evidence>
<gene>
    <name evidence="5" type="ORF">E0L32_000009</name>
</gene>
<accession>A0A507AY19</accession>
<dbReference type="OrthoDB" id="341730at2759"/>
<dbReference type="RefSeq" id="XP_030997386.1">
    <property type="nucleotide sequence ID" value="XM_031143889.1"/>
</dbReference>